<evidence type="ECO:0000313" key="2">
    <source>
        <dbReference type="Proteomes" id="UP001500975"/>
    </source>
</evidence>
<name>A0ABP8H4Q7_9BURK</name>
<reference evidence="2" key="1">
    <citation type="journal article" date="2019" name="Int. J. Syst. Evol. Microbiol.">
        <title>The Global Catalogue of Microorganisms (GCM) 10K type strain sequencing project: providing services to taxonomists for standard genome sequencing and annotation.</title>
        <authorList>
            <consortium name="The Broad Institute Genomics Platform"/>
            <consortium name="The Broad Institute Genome Sequencing Center for Infectious Disease"/>
            <person name="Wu L."/>
            <person name="Ma J."/>
        </authorList>
    </citation>
    <scope>NUCLEOTIDE SEQUENCE [LARGE SCALE GENOMIC DNA]</scope>
    <source>
        <strain evidence="2">JCM 17804</strain>
    </source>
</reference>
<dbReference type="EMBL" id="BAABGJ010000009">
    <property type="protein sequence ID" value="GAA4334358.1"/>
    <property type="molecule type" value="Genomic_DNA"/>
</dbReference>
<sequence>MSLSGLHQLTTAQRAQQIAREDHALAASLGQPASGREVDPLLQRVLDLADKAQITKSPPPPINC</sequence>
<gene>
    <name evidence="1" type="ORF">GCM10023165_10110</name>
</gene>
<dbReference type="Proteomes" id="UP001500975">
    <property type="component" value="Unassembled WGS sequence"/>
</dbReference>
<organism evidence="1 2">
    <name type="scientific">Variovorax defluvii</name>
    <dbReference type="NCBI Taxonomy" id="913761"/>
    <lineage>
        <taxon>Bacteria</taxon>
        <taxon>Pseudomonadati</taxon>
        <taxon>Pseudomonadota</taxon>
        <taxon>Betaproteobacteria</taxon>
        <taxon>Burkholderiales</taxon>
        <taxon>Comamonadaceae</taxon>
        <taxon>Variovorax</taxon>
    </lineage>
</organism>
<comment type="caution">
    <text evidence="1">The sequence shown here is derived from an EMBL/GenBank/DDBJ whole genome shotgun (WGS) entry which is preliminary data.</text>
</comment>
<proteinExistence type="predicted"/>
<evidence type="ECO:0000313" key="1">
    <source>
        <dbReference type="EMBL" id="GAA4334358.1"/>
    </source>
</evidence>
<keyword evidence="2" id="KW-1185">Reference proteome</keyword>
<protein>
    <submittedName>
        <fullName evidence="1">Uncharacterized protein</fullName>
    </submittedName>
</protein>
<accession>A0ABP8H4Q7</accession>